<dbReference type="EMBL" id="PXYG01000002">
    <property type="protein sequence ID" value="PSJ46445.1"/>
    <property type="molecule type" value="Genomic_DNA"/>
</dbReference>
<dbReference type="AlphaFoldDB" id="A0A2P7R8A0"/>
<keyword evidence="2" id="KW-1185">Reference proteome</keyword>
<name>A0A2P7R8A0_9GAMM</name>
<gene>
    <name evidence="1" type="ORF">C7H85_07355</name>
</gene>
<proteinExistence type="predicted"/>
<comment type="caution">
    <text evidence="1">The sequence shown here is derived from an EMBL/GenBank/DDBJ whole genome shotgun (WGS) entry which is preliminary data.</text>
</comment>
<reference evidence="1 2" key="1">
    <citation type="submission" date="2018-03" db="EMBL/GenBank/DDBJ databases">
        <title>The draft genome of Zobellella sp. 59N8.</title>
        <authorList>
            <person name="Liu L."/>
            <person name="Li L."/>
            <person name="Zhang X."/>
            <person name="Liang L."/>
            <person name="Wang T."/>
        </authorList>
    </citation>
    <scope>NUCLEOTIDE SEQUENCE [LARGE SCALE GENOMIC DNA]</scope>
    <source>
        <strain evidence="1 2">59N8</strain>
    </source>
</reference>
<evidence type="ECO:0000313" key="2">
    <source>
        <dbReference type="Proteomes" id="UP000240243"/>
    </source>
</evidence>
<dbReference type="Proteomes" id="UP000240243">
    <property type="component" value="Unassembled WGS sequence"/>
</dbReference>
<accession>A0A2P7R8A0</accession>
<sequence length="88" mass="9638">MLRQQPLALGGILLLLQRRHLVAHGLHSLLHHAHLLLPLHHGGGIDRLDRFGGGVVGFFGQRRRQVQHQAQAGGDKDMFAHGDIPLGV</sequence>
<evidence type="ECO:0000313" key="1">
    <source>
        <dbReference type="EMBL" id="PSJ46445.1"/>
    </source>
</evidence>
<organism evidence="1 2">
    <name type="scientific">Zobellella endophytica</name>
    <dbReference type="NCBI Taxonomy" id="2116700"/>
    <lineage>
        <taxon>Bacteria</taxon>
        <taxon>Pseudomonadati</taxon>
        <taxon>Pseudomonadota</taxon>
        <taxon>Gammaproteobacteria</taxon>
        <taxon>Aeromonadales</taxon>
        <taxon>Aeromonadaceae</taxon>
        <taxon>Zobellella</taxon>
    </lineage>
</organism>
<protein>
    <submittedName>
        <fullName evidence="1">Uncharacterized protein</fullName>
    </submittedName>
</protein>